<feature type="coiled-coil region" evidence="1">
    <location>
        <begin position="151"/>
        <end position="198"/>
    </location>
</feature>
<dbReference type="AlphaFoldDB" id="A0A0S2HZ40"/>
<feature type="domain" description="DUF4349" evidence="3">
    <location>
        <begin position="55"/>
        <end position="259"/>
    </location>
</feature>
<dbReference type="EMBL" id="CP013118">
    <property type="protein sequence ID" value="ALO15254.1"/>
    <property type="molecule type" value="Genomic_DNA"/>
</dbReference>
<dbReference type="InterPro" id="IPR025645">
    <property type="entry name" value="DUF4349"/>
</dbReference>
<keyword evidence="2" id="KW-0812">Transmembrane</keyword>
<evidence type="ECO:0000313" key="5">
    <source>
        <dbReference type="Proteomes" id="UP000064893"/>
    </source>
</evidence>
<dbReference type="Proteomes" id="UP000064893">
    <property type="component" value="Chromosome"/>
</dbReference>
<keyword evidence="2" id="KW-0472">Membrane</keyword>
<proteinExistence type="predicted"/>
<keyword evidence="2" id="KW-1133">Transmembrane helix</keyword>
<dbReference type="KEGG" id="blq:L21SP5_01611"/>
<keyword evidence="1" id="KW-0175">Coiled coil</keyword>
<dbReference type="RefSeq" id="WP_057952724.1">
    <property type="nucleotide sequence ID" value="NZ_CP013118.1"/>
</dbReference>
<evidence type="ECO:0000256" key="1">
    <source>
        <dbReference type="SAM" id="Coils"/>
    </source>
</evidence>
<sequence length="275" mass="31631">MIKSLKTLLAFTFLTLLLSCESQQPKEAFSDKSDAYKTQDIAEKSSTGKSQQANRKLIKTGELRFETSNAKLARQNISDLTQKHKGYMGEDNVTGFDDRIEYELEVRIPAESFDAFINELTSGLKHIEHQDISISDVTSRYIDLEARLKSKQQLEARYLKLLDKANKVEDMLKIEAEIEKVRSDIESMQARLKQMSKNVAYSKLQISFYEIKGQTNAIGRKAVQAFVEGWNLLLKVLVGLLNIWPFLIIIGLVLYFIIRYDKKIKHKAEKEDKQE</sequence>
<keyword evidence="5" id="KW-1185">Reference proteome</keyword>
<organism evidence="4 5">
    <name type="scientific">Salinivirga cyanobacteriivorans</name>
    <dbReference type="NCBI Taxonomy" id="1307839"/>
    <lineage>
        <taxon>Bacteria</taxon>
        <taxon>Pseudomonadati</taxon>
        <taxon>Bacteroidota</taxon>
        <taxon>Bacteroidia</taxon>
        <taxon>Bacteroidales</taxon>
        <taxon>Salinivirgaceae</taxon>
        <taxon>Salinivirga</taxon>
    </lineage>
</organism>
<evidence type="ECO:0000256" key="2">
    <source>
        <dbReference type="SAM" id="Phobius"/>
    </source>
</evidence>
<accession>A0A0S2HZ40</accession>
<feature type="transmembrane region" description="Helical" evidence="2">
    <location>
        <begin position="232"/>
        <end position="258"/>
    </location>
</feature>
<gene>
    <name evidence="4" type="ORF">L21SP5_01611</name>
</gene>
<name>A0A0S2HZ40_9BACT</name>
<dbReference type="STRING" id="1307839.L21SP5_01611"/>
<dbReference type="Pfam" id="PF14257">
    <property type="entry name" value="DUF4349"/>
    <property type="match status" value="1"/>
</dbReference>
<protein>
    <recommendedName>
        <fullName evidence="3">DUF4349 domain-containing protein</fullName>
    </recommendedName>
</protein>
<dbReference type="OrthoDB" id="5381491at2"/>
<evidence type="ECO:0000313" key="4">
    <source>
        <dbReference type="EMBL" id="ALO15254.1"/>
    </source>
</evidence>
<reference evidence="4 5" key="1">
    <citation type="submission" date="2015-11" db="EMBL/GenBank/DDBJ databases">
        <title>Description and complete genome sequence of a novel strain predominating in hypersaline microbial mats and representing a new family of the Bacteriodetes phylum.</title>
        <authorList>
            <person name="Spring S."/>
            <person name="Bunk B."/>
            <person name="Sproer C."/>
            <person name="Klenk H.-P."/>
        </authorList>
    </citation>
    <scope>NUCLEOTIDE SEQUENCE [LARGE SCALE GENOMIC DNA]</scope>
    <source>
        <strain evidence="4 5">L21-Spi-D4</strain>
    </source>
</reference>
<dbReference type="PROSITE" id="PS51257">
    <property type="entry name" value="PROKAR_LIPOPROTEIN"/>
    <property type="match status" value="1"/>
</dbReference>
<evidence type="ECO:0000259" key="3">
    <source>
        <dbReference type="Pfam" id="PF14257"/>
    </source>
</evidence>